<feature type="region of interest" description="Disordered" evidence="1">
    <location>
        <begin position="326"/>
        <end position="350"/>
    </location>
</feature>
<dbReference type="SUPFAM" id="SSF55846">
    <property type="entry name" value="N-acetylmuramoyl-L-alanine amidase-like"/>
    <property type="match status" value="2"/>
</dbReference>
<evidence type="ECO:0000313" key="3">
    <source>
        <dbReference type="EMBL" id="SDJ74610.1"/>
    </source>
</evidence>
<accession>A0A1G8WAJ2</accession>
<gene>
    <name evidence="3" type="ORF">SAMN05421874_10356</name>
</gene>
<sequence>MDLVSRAEWNARAPLGDYTQLELVKGVKVHYTGGKVDPGITADHDGCVSLVRSIQAYHMDVNGWVDIGYCVDEQTEILTRDGWKTYRELRAGDIALTLDHVTGLSRWQPVLEVCVFPARRRQMVRMDGPGHSSLTTAHHRWPVERPWRAGAERLWVTTETIAPGDRIQVAAPCADLPAEPKWSDAFVELVAWRSAERTSEGRALSPRVRAALHSLLGPSGSAAALHDVLGPSGSAEAGGGHAELPAAVAGELNAASPGGVPGHAFLLALTRAQLALFVETSLAAAGRAAFARKEVAEAFMFAVLLSGSGASLRHDTGTGLWQVTTRRRHHVTPRPAARDATAAVGPRPAAGHATGAVTIREEPYDGEIWCPRTPDQSWLARRDGTVYFTGNTAVACPHRKVFEGRWLHHLPAANGPGLNSHHYAVLGLVGESGLVTPPDGLLHGILDAVDHLREDGFAGKEIKGHRDGYATECPGGPLYAWVRHGAPRPG</sequence>
<dbReference type="Gene3D" id="3.40.80.10">
    <property type="entry name" value="Peptidoglycan recognition protein-like"/>
    <property type="match status" value="2"/>
</dbReference>
<dbReference type="Proteomes" id="UP000198683">
    <property type="component" value="Unassembled WGS sequence"/>
</dbReference>
<proteinExistence type="predicted"/>
<dbReference type="InterPro" id="IPR003587">
    <property type="entry name" value="Hint_dom_N"/>
</dbReference>
<feature type="compositionally biased region" description="Low complexity" evidence="1">
    <location>
        <begin position="333"/>
        <end position="344"/>
    </location>
</feature>
<evidence type="ECO:0000256" key="1">
    <source>
        <dbReference type="SAM" id="MobiDB-lite"/>
    </source>
</evidence>
<dbReference type="RefSeq" id="WP_176902983.1">
    <property type="nucleotide sequence ID" value="NZ_FNFB01000003.1"/>
</dbReference>
<protein>
    <recommendedName>
        <fullName evidence="2">Hint domain-containing protein</fullName>
    </recommendedName>
</protein>
<dbReference type="InterPro" id="IPR036844">
    <property type="entry name" value="Hint_dom_sf"/>
</dbReference>
<dbReference type="InterPro" id="IPR015510">
    <property type="entry name" value="PGRP"/>
</dbReference>
<feature type="domain" description="Hint" evidence="2">
    <location>
        <begin position="68"/>
        <end position="171"/>
    </location>
</feature>
<dbReference type="AlphaFoldDB" id="A0A1G8WAJ2"/>
<evidence type="ECO:0000259" key="2">
    <source>
        <dbReference type="SMART" id="SM00306"/>
    </source>
</evidence>
<dbReference type="STRING" id="683260.SAMN05421874_10356"/>
<keyword evidence="4" id="KW-1185">Reference proteome</keyword>
<dbReference type="PANTHER" id="PTHR11022">
    <property type="entry name" value="PEPTIDOGLYCAN RECOGNITION PROTEIN"/>
    <property type="match status" value="1"/>
</dbReference>
<reference evidence="3 4" key="1">
    <citation type="submission" date="2016-10" db="EMBL/GenBank/DDBJ databases">
        <authorList>
            <person name="de Groot N.N."/>
        </authorList>
    </citation>
    <scope>NUCLEOTIDE SEQUENCE [LARGE SCALE GENOMIC DNA]</scope>
    <source>
        <strain evidence="3 4">CGMCC 4.5681</strain>
    </source>
</reference>
<dbReference type="InterPro" id="IPR036505">
    <property type="entry name" value="Amidase/PGRP_sf"/>
</dbReference>
<name>A0A1G8WAJ2_9ACTN</name>
<dbReference type="GO" id="GO:0009253">
    <property type="term" value="P:peptidoglycan catabolic process"/>
    <property type="evidence" value="ECO:0007669"/>
    <property type="project" value="InterPro"/>
</dbReference>
<dbReference type="PANTHER" id="PTHR11022:SF41">
    <property type="entry name" value="PEPTIDOGLYCAN-RECOGNITION PROTEIN LC-RELATED"/>
    <property type="match status" value="1"/>
</dbReference>
<dbReference type="SMART" id="SM00306">
    <property type="entry name" value="HintN"/>
    <property type="match status" value="1"/>
</dbReference>
<evidence type="ECO:0000313" key="4">
    <source>
        <dbReference type="Proteomes" id="UP000198683"/>
    </source>
</evidence>
<dbReference type="SUPFAM" id="SSF51294">
    <property type="entry name" value="Hedgehog/intein (Hint) domain"/>
    <property type="match status" value="1"/>
</dbReference>
<dbReference type="GO" id="GO:0008745">
    <property type="term" value="F:N-acetylmuramoyl-L-alanine amidase activity"/>
    <property type="evidence" value="ECO:0007669"/>
    <property type="project" value="InterPro"/>
</dbReference>
<dbReference type="EMBL" id="FNFB01000003">
    <property type="protein sequence ID" value="SDJ74610.1"/>
    <property type="molecule type" value="Genomic_DNA"/>
</dbReference>
<organism evidence="3 4">
    <name type="scientific">Nonomuraea maritima</name>
    <dbReference type="NCBI Taxonomy" id="683260"/>
    <lineage>
        <taxon>Bacteria</taxon>
        <taxon>Bacillati</taxon>
        <taxon>Actinomycetota</taxon>
        <taxon>Actinomycetes</taxon>
        <taxon>Streptosporangiales</taxon>
        <taxon>Streptosporangiaceae</taxon>
        <taxon>Nonomuraea</taxon>
    </lineage>
</organism>